<keyword evidence="1" id="KW-1133">Transmembrane helix</keyword>
<keyword evidence="3" id="KW-1185">Reference proteome</keyword>
<proteinExistence type="predicted"/>
<evidence type="ECO:0000256" key="1">
    <source>
        <dbReference type="SAM" id="Phobius"/>
    </source>
</evidence>
<sequence length="107" mass="11313">MTGIPGLDIAAAIAAAIAALGGALALLYRWARGLRRGLTRLGDFLDDWFGVDARPGVSARPGVMQRLCSLEDEVAGIKHELHPNSGSSLRDAVDRVDARTAHLDKAP</sequence>
<reference evidence="2 3" key="1">
    <citation type="submission" date="2020-08" db="EMBL/GenBank/DDBJ databases">
        <title>Genomic Encyclopedia of Type Strains, Phase III (KMG-III): the genomes of soil and plant-associated and newly described type strains.</title>
        <authorList>
            <person name="Whitman W."/>
        </authorList>
    </citation>
    <scope>NUCLEOTIDE SEQUENCE [LARGE SCALE GENOMIC DNA]</scope>
    <source>
        <strain evidence="2 3">SFB5A</strain>
    </source>
</reference>
<comment type="caution">
    <text evidence="2">The sequence shown here is derived from an EMBL/GenBank/DDBJ whole genome shotgun (WGS) entry which is preliminary data.</text>
</comment>
<protein>
    <submittedName>
        <fullName evidence="2">Uncharacterized protein</fullName>
    </submittedName>
</protein>
<dbReference type="AlphaFoldDB" id="A0A7W7U9I9"/>
<evidence type="ECO:0000313" key="2">
    <source>
        <dbReference type="EMBL" id="MBB4987505.1"/>
    </source>
</evidence>
<dbReference type="EMBL" id="JACHJY010000023">
    <property type="protein sequence ID" value="MBB4987505.1"/>
    <property type="molecule type" value="Genomic_DNA"/>
</dbReference>
<gene>
    <name evidence="2" type="ORF">GGE06_008478</name>
</gene>
<name>A0A7W7U9I9_9ACTN</name>
<accession>A0A7W7U9I9</accession>
<evidence type="ECO:0000313" key="3">
    <source>
        <dbReference type="Proteomes" id="UP000582643"/>
    </source>
</evidence>
<keyword evidence="1" id="KW-0812">Transmembrane</keyword>
<dbReference type="Proteomes" id="UP000582643">
    <property type="component" value="Unassembled WGS sequence"/>
</dbReference>
<organism evidence="2 3">
    <name type="scientific">Streptomyces nymphaeiformis</name>
    <dbReference type="NCBI Taxonomy" id="2663842"/>
    <lineage>
        <taxon>Bacteria</taxon>
        <taxon>Bacillati</taxon>
        <taxon>Actinomycetota</taxon>
        <taxon>Actinomycetes</taxon>
        <taxon>Kitasatosporales</taxon>
        <taxon>Streptomycetaceae</taxon>
        <taxon>Streptomyces</taxon>
    </lineage>
</organism>
<keyword evidence="1" id="KW-0472">Membrane</keyword>
<dbReference type="RefSeq" id="WP_184933287.1">
    <property type="nucleotide sequence ID" value="NZ_JACHJY010000023.1"/>
</dbReference>
<feature type="transmembrane region" description="Helical" evidence="1">
    <location>
        <begin position="6"/>
        <end position="28"/>
    </location>
</feature>